<name>A0A9N9QU37_9NEOP</name>
<sequence>MFANILSALSISADNFLVWITGKSPYGITVHHIDDVLIGNRYKYMIQNVRKYRGAGYDSDNYLVEVKLRVKIRLTRLEHDNSVELAINIHKLRDGDTRIVLRNRFNALAISENMDDSWEDIKRVVKKMGLQEVLLTSKDSKKMIPTICSEARRSRREPFNEFGVTKCVVDGGVELNSHHKVVGYAADLALLGQRESDLIRFAEVLEREEETVGLRIRRDKLQYLDKKRYKDVKVKGNSLQVRGTAYKGLEKFKYLGCTITATNKKRKRDKHPH</sequence>
<reference evidence="1" key="2">
    <citation type="submission" date="2022-10" db="EMBL/GenBank/DDBJ databases">
        <authorList>
            <consortium name="ENA_rothamsted_submissions"/>
            <consortium name="culmorum"/>
            <person name="King R."/>
        </authorList>
    </citation>
    <scope>NUCLEOTIDE SEQUENCE</scope>
</reference>
<proteinExistence type="predicted"/>
<protein>
    <submittedName>
        <fullName evidence="1">Uncharacterized protein</fullName>
    </submittedName>
</protein>
<keyword evidence="2" id="KW-1185">Reference proteome</keyword>
<dbReference type="Proteomes" id="UP001153714">
    <property type="component" value="Chromosome 10"/>
</dbReference>
<accession>A0A9N9QU37</accession>
<reference evidence="1" key="1">
    <citation type="submission" date="2021-12" db="EMBL/GenBank/DDBJ databases">
        <authorList>
            <person name="King R."/>
        </authorList>
    </citation>
    <scope>NUCLEOTIDE SEQUENCE</scope>
</reference>
<dbReference type="EMBL" id="OU893341">
    <property type="protein sequence ID" value="CAG9783342.1"/>
    <property type="molecule type" value="Genomic_DNA"/>
</dbReference>
<evidence type="ECO:0000313" key="2">
    <source>
        <dbReference type="Proteomes" id="UP001153714"/>
    </source>
</evidence>
<dbReference type="OrthoDB" id="8197512at2759"/>
<organism evidence="1 2">
    <name type="scientific">Diatraea saccharalis</name>
    <name type="common">sugarcane borer</name>
    <dbReference type="NCBI Taxonomy" id="40085"/>
    <lineage>
        <taxon>Eukaryota</taxon>
        <taxon>Metazoa</taxon>
        <taxon>Ecdysozoa</taxon>
        <taxon>Arthropoda</taxon>
        <taxon>Hexapoda</taxon>
        <taxon>Insecta</taxon>
        <taxon>Pterygota</taxon>
        <taxon>Neoptera</taxon>
        <taxon>Endopterygota</taxon>
        <taxon>Lepidoptera</taxon>
        <taxon>Glossata</taxon>
        <taxon>Ditrysia</taxon>
        <taxon>Pyraloidea</taxon>
        <taxon>Crambidae</taxon>
        <taxon>Crambinae</taxon>
        <taxon>Diatraea</taxon>
    </lineage>
</organism>
<evidence type="ECO:0000313" key="1">
    <source>
        <dbReference type="EMBL" id="CAG9783342.1"/>
    </source>
</evidence>
<gene>
    <name evidence="1" type="ORF">DIATSA_LOCUS1522</name>
</gene>
<dbReference type="AlphaFoldDB" id="A0A9N9QU37"/>